<name>A0A923E6B4_9ACTO</name>
<proteinExistence type="predicted"/>
<evidence type="ECO:0000313" key="2">
    <source>
        <dbReference type="EMBL" id="MBB6335445.1"/>
    </source>
</evidence>
<feature type="region of interest" description="Disordered" evidence="1">
    <location>
        <begin position="112"/>
        <end position="161"/>
    </location>
</feature>
<accession>A0A923E6B4</accession>
<evidence type="ECO:0000313" key="3">
    <source>
        <dbReference type="Proteomes" id="UP000617426"/>
    </source>
</evidence>
<dbReference type="AlphaFoldDB" id="A0A923E6B4"/>
<dbReference type="Proteomes" id="UP000617426">
    <property type="component" value="Unassembled WGS sequence"/>
</dbReference>
<feature type="compositionally biased region" description="Basic and acidic residues" evidence="1">
    <location>
        <begin position="122"/>
        <end position="135"/>
    </location>
</feature>
<reference evidence="2" key="1">
    <citation type="submission" date="2020-08" db="EMBL/GenBank/DDBJ databases">
        <title>Sequencing the genomes of 1000 actinobacteria strains.</title>
        <authorList>
            <person name="Klenk H.-P."/>
        </authorList>
    </citation>
    <scope>NUCLEOTIDE SEQUENCE</scope>
    <source>
        <strain evidence="2">DSM 10695</strain>
    </source>
</reference>
<comment type="caution">
    <text evidence="2">The sequence shown here is derived from an EMBL/GenBank/DDBJ whole genome shotgun (WGS) entry which is preliminary data.</text>
</comment>
<sequence length="236" mass="26079">MTDERIGDLQHQEVEKIVRAALRVGESVAQRRAATLARAARISHEGVESLRRTLDVERDAAQRLYRRALDPRFWDDPSTRVDDVREAVQAARAFAPWDPEAALAARECDKHAGRADAQSEAQHPKTVDARERVDEAEATAPADNVQVPRADTESAEATRSVVTWDSAQARAEWITQKAHASAGQDVHALHGALLADTSLHAPARKTFVSQAKKGRKGSTVSSYRANKMRHKRSQTL</sequence>
<keyword evidence="3" id="KW-1185">Reference proteome</keyword>
<evidence type="ECO:0000256" key="1">
    <source>
        <dbReference type="SAM" id="MobiDB-lite"/>
    </source>
</evidence>
<gene>
    <name evidence="2" type="ORF">HD592_002010</name>
</gene>
<dbReference type="EMBL" id="JACHMK010000001">
    <property type="protein sequence ID" value="MBB6335445.1"/>
    <property type="molecule type" value="Genomic_DNA"/>
</dbReference>
<organism evidence="2 3">
    <name type="scientific">Schaalia hyovaginalis</name>
    <dbReference type="NCBI Taxonomy" id="29316"/>
    <lineage>
        <taxon>Bacteria</taxon>
        <taxon>Bacillati</taxon>
        <taxon>Actinomycetota</taxon>
        <taxon>Actinomycetes</taxon>
        <taxon>Actinomycetales</taxon>
        <taxon>Actinomycetaceae</taxon>
        <taxon>Schaalia</taxon>
    </lineage>
</organism>
<feature type="region of interest" description="Disordered" evidence="1">
    <location>
        <begin position="205"/>
        <end position="236"/>
    </location>
</feature>
<dbReference type="RefSeq" id="WP_184453808.1">
    <property type="nucleotide sequence ID" value="NZ_JACHMK010000001.1"/>
</dbReference>
<feature type="compositionally biased region" description="Basic residues" evidence="1">
    <location>
        <begin position="226"/>
        <end position="236"/>
    </location>
</feature>
<protein>
    <submittedName>
        <fullName evidence="2">Uncharacterized protein</fullName>
    </submittedName>
</protein>